<reference evidence="2 3" key="1">
    <citation type="submission" date="2020-08" db="EMBL/GenBank/DDBJ databases">
        <authorList>
            <person name="Koutsovoulos G."/>
            <person name="Danchin GJ E."/>
        </authorList>
    </citation>
    <scope>NUCLEOTIDE SEQUENCE [LARGE SCALE GENOMIC DNA]</scope>
</reference>
<dbReference type="AlphaFoldDB" id="A0A6V7WCY6"/>
<organism evidence="2 3">
    <name type="scientific">Meloidogyne enterolobii</name>
    <name type="common">Root-knot nematode worm</name>
    <name type="synonym">Meloidogyne mayaguensis</name>
    <dbReference type="NCBI Taxonomy" id="390850"/>
    <lineage>
        <taxon>Eukaryota</taxon>
        <taxon>Metazoa</taxon>
        <taxon>Ecdysozoa</taxon>
        <taxon>Nematoda</taxon>
        <taxon>Chromadorea</taxon>
        <taxon>Rhabditida</taxon>
        <taxon>Tylenchina</taxon>
        <taxon>Tylenchomorpha</taxon>
        <taxon>Tylenchoidea</taxon>
        <taxon>Meloidogynidae</taxon>
        <taxon>Meloidogyninae</taxon>
        <taxon>Meloidogyne</taxon>
    </lineage>
</organism>
<dbReference type="EMBL" id="CAJEWN010000519">
    <property type="protein sequence ID" value="CAD2184848.1"/>
    <property type="molecule type" value="Genomic_DNA"/>
</dbReference>
<evidence type="ECO:0000256" key="1">
    <source>
        <dbReference type="SAM" id="MobiDB-lite"/>
    </source>
</evidence>
<name>A0A6V7WCY6_MELEN</name>
<evidence type="ECO:0000313" key="2">
    <source>
        <dbReference type="EMBL" id="CAD2184848.1"/>
    </source>
</evidence>
<sequence>MNLEGKPMSATNYDFLSESKKVCSGSVDLKLNSELIKKELSCYKRPTNQCDRLGLEEYKKLNESFNEYKELRKKCPCDREPRPSSITEEQLNVPPETRGRRSVKDDILLGTRDANGLVRGCEDTDFLGFGDVSTFPEDIASRIEDQRECKV</sequence>
<evidence type="ECO:0000313" key="3">
    <source>
        <dbReference type="Proteomes" id="UP000580250"/>
    </source>
</evidence>
<proteinExistence type="predicted"/>
<accession>A0A6V7WCY6</accession>
<protein>
    <submittedName>
        <fullName evidence="2">Uncharacterized protein</fullName>
    </submittedName>
</protein>
<gene>
    <name evidence="2" type="ORF">MENT_LOCUS37227</name>
</gene>
<feature type="region of interest" description="Disordered" evidence="1">
    <location>
        <begin position="77"/>
        <end position="101"/>
    </location>
</feature>
<dbReference type="Proteomes" id="UP000580250">
    <property type="component" value="Unassembled WGS sequence"/>
</dbReference>
<comment type="caution">
    <text evidence="2">The sequence shown here is derived from an EMBL/GenBank/DDBJ whole genome shotgun (WGS) entry which is preliminary data.</text>
</comment>